<comment type="function">
    <text evidence="2">Catalyzes the reversible cyclization of carbamoyl aspartate to dihydroorotate.</text>
</comment>
<keyword evidence="5" id="KW-0378">Hydrolase</keyword>
<dbReference type="Pfam" id="PF01979">
    <property type="entry name" value="Amidohydro_1"/>
    <property type="match status" value="1"/>
</dbReference>
<dbReference type="SUPFAM" id="SSF51338">
    <property type="entry name" value="Composite domain of metallo-dependent hydrolases"/>
    <property type="match status" value="1"/>
</dbReference>
<name>A0A1M6X553_XYLRU</name>
<dbReference type="SUPFAM" id="SSF51556">
    <property type="entry name" value="Metallo-dependent hydrolases"/>
    <property type="match status" value="1"/>
</dbReference>
<dbReference type="InterPro" id="IPR006680">
    <property type="entry name" value="Amidohydro-rel"/>
</dbReference>
<dbReference type="InterPro" id="IPR011059">
    <property type="entry name" value="Metal-dep_hydrolase_composite"/>
</dbReference>
<dbReference type="NCBIfam" id="NF006688">
    <property type="entry name" value="PRK09236.1"/>
    <property type="match status" value="1"/>
</dbReference>
<gene>
    <name evidence="7" type="ORF">SAMN05216463_11914</name>
</gene>
<dbReference type="InterPro" id="IPR032466">
    <property type="entry name" value="Metal_Hydrolase"/>
</dbReference>
<accession>A0A1M6X553</accession>
<dbReference type="GO" id="GO:0005737">
    <property type="term" value="C:cytoplasm"/>
    <property type="evidence" value="ECO:0007669"/>
    <property type="project" value="TreeGrafter"/>
</dbReference>
<evidence type="ECO:0000256" key="3">
    <source>
        <dbReference type="ARBA" id="ARBA00010286"/>
    </source>
</evidence>
<feature type="domain" description="Amidohydrolase-related" evidence="6">
    <location>
        <begin position="56"/>
        <end position="439"/>
    </location>
</feature>
<keyword evidence="4" id="KW-0479">Metal-binding</keyword>
<evidence type="ECO:0000256" key="2">
    <source>
        <dbReference type="ARBA" id="ARBA00002368"/>
    </source>
</evidence>
<evidence type="ECO:0000256" key="4">
    <source>
        <dbReference type="ARBA" id="ARBA00022723"/>
    </source>
</evidence>
<organism evidence="7 8">
    <name type="scientific">Xylanibacter ruminicola</name>
    <name type="common">Prevotella ruminicola</name>
    <dbReference type="NCBI Taxonomy" id="839"/>
    <lineage>
        <taxon>Bacteria</taxon>
        <taxon>Pseudomonadati</taxon>
        <taxon>Bacteroidota</taxon>
        <taxon>Bacteroidia</taxon>
        <taxon>Bacteroidales</taxon>
        <taxon>Prevotellaceae</taxon>
        <taxon>Xylanibacter</taxon>
    </lineage>
</organism>
<protein>
    <submittedName>
        <fullName evidence="7">Dihydroorotase</fullName>
    </submittedName>
</protein>
<dbReference type="NCBIfam" id="TIGR00857">
    <property type="entry name" value="pyrC_multi"/>
    <property type="match status" value="1"/>
</dbReference>
<dbReference type="CDD" id="cd01318">
    <property type="entry name" value="DHOase_IIb"/>
    <property type="match status" value="1"/>
</dbReference>
<dbReference type="GO" id="GO:0004038">
    <property type="term" value="F:allantoinase activity"/>
    <property type="evidence" value="ECO:0007669"/>
    <property type="project" value="TreeGrafter"/>
</dbReference>
<dbReference type="GO" id="GO:0006145">
    <property type="term" value="P:purine nucleobase catabolic process"/>
    <property type="evidence" value="ECO:0007669"/>
    <property type="project" value="TreeGrafter"/>
</dbReference>
<dbReference type="PANTHER" id="PTHR43668:SF4">
    <property type="entry name" value="ALLANTOINASE"/>
    <property type="match status" value="1"/>
</dbReference>
<dbReference type="PROSITE" id="PS00483">
    <property type="entry name" value="DIHYDROOROTASE_2"/>
    <property type="match status" value="1"/>
</dbReference>
<dbReference type="InterPro" id="IPR002195">
    <property type="entry name" value="Dihydroorotase_CS"/>
</dbReference>
<dbReference type="AlphaFoldDB" id="A0A1M6X553"/>
<dbReference type="Gene3D" id="3.20.20.140">
    <property type="entry name" value="Metal-dependent hydrolases"/>
    <property type="match status" value="1"/>
</dbReference>
<dbReference type="GO" id="GO:0046872">
    <property type="term" value="F:metal ion binding"/>
    <property type="evidence" value="ECO:0007669"/>
    <property type="project" value="UniProtKB-KW"/>
</dbReference>
<dbReference type="InterPro" id="IPR050138">
    <property type="entry name" value="DHOase/Allantoinase_Hydrolase"/>
</dbReference>
<evidence type="ECO:0000259" key="6">
    <source>
        <dbReference type="Pfam" id="PF01979"/>
    </source>
</evidence>
<reference evidence="7 8" key="1">
    <citation type="submission" date="2016-11" db="EMBL/GenBank/DDBJ databases">
        <authorList>
            <person name="Jaros S."/>
            <person name="Januszkiewicz K."/>
            <person name="Wedrychowicz H."/>
        </authorList>
    </citation>
    <scope>NUCLEOTIDE SEQUENCE [LARGE SCALE GENOMIC DNA]</scope>
    <source>
        <strain evidence="7 8">KHT3</strain>
    </source>
</reference>
<evidence type="ECO:0000313" key="7">
    <source>
        <dbReference type="EMBL" id="SHL01053.1"/>
    </source>
</evidence>
<dbReference type="EMBL" id="FRBD01000019">
    <property type="protein sequence ID" value="SHL01053.1"/>
    <property type="molecule type" value="Genomic_DNA"/>
</dbReference>
<dbReference type="PANTHER" id="PTHR43668">
    <property type="entry name" value="ALLANTOINASE"/>
    <property type="match status" value="1"/>
</dbReference>
<evidence type="ECO:0000313" key="8">
    <source>
        <dbReference type="Proteomes" id="UP000184130"/>
    </source>
</evidence>
<evidence type="ECO:0000256" key="5">
    <source>
        <dbReference type="ARBA" id="ARBA00022801"/>
    </source>
</evidence>
<comment type="similarity">
    <text evidence="3">Belongs to the metallo-dependent hydrolases superfamily. DHOase family. Class I DHOase subfamily.</text>
</comment>
<dbReference type="Proteomes" id="UP000184130">
    <property type="component" value="Unassembled WGS sequence"/>
</dbReference>
<sequence length="467" mass="51907">MTPEMKLLIQHGTLVNENNIFDGSIIVEDSKITKIVEGNTIPNASFDEVIDASGCFVLPGLIDDHVHFREPGLTEKADIDSESRAAAAGGVTTYFDMPNTNPQTTTLEALEEKFALAAQKSHVNYSFFFGATNNNVELFSKLDPHRIPGIKLFMGSSTGNMLVDRREALDKIFATAIMPIMVHCEDTEIINRNMAEAKRLYGDDPKVTHHPEIRSVEACYQSTKLAVELAIKHNARLHIAHLTTAKELELLPPTPLCSAALQGKEHSPAITAEVTPSHLYFCDRDYNALGTRIKCNPAIKTAADRNALRQALADGRIAVVGTDHAPHLLSQKEGGCSKAASGMPMIQFSLVTMLELVDKGVLTLERLVEVMCHNPAELFQVRNRGYLREGYQADIVLVRPNTGWTVTKDVIQSKCGWSPMENHMYLWRVERTICNGHTVYCDGKVDTDYIGQPVEFFDRRNDKVECR</sequence>
<dbReference type="Gene3D" id="2.30.40.10">
    <property type="entry name" value="Urease, subunit C, domain 1"/>
    <property type="match status" value="1"/>
</dbReference>
<comment type="cofactor">
    <cofactor evidence="1">
        <name>Zn(2+)</name>
        <dbReference type="ChEBI" id="CHEBI:29105"/>
    </cofactor>
</comment>
<proteinExistence type="inferred from homology"/>
<evidence type="ECO:0000256" key="1">
    <source>
        <dbReference type="ARBA" id="ARBA00001947"/>
    </source>
</evidence>